<reference evidence="1" key="1">
    <citation type="submission" date="2021-06" db="EMBL/GenBank/DDBJ databases">
        <authorList>
            <person name="Kallberg Y."/>
            <person name="Tangrot J."/>
            <person name="Rosling A."/>
        </authorList>
    </citation>
    <scope>NUCLEOTIDE SEQUENCE</scope>
    <source>
        <strain evidence="1">BR232B</strain>
    </source>
</reference>
<sequence length="97" mass="11283">MAWHRQTLRPNILLDKLLKQSLPNFKDLTSPLKVAGIRPNNPRHYHQTLESFLQRTHVSDIRAAQGQGTNLETLSTILWIWHRQRITELLGVLLAKK</sequence>
<gene>
    <name evidence="1" type="ORF">PBRASI_LOCUS11009</name>
</gene>
<evidence type="ECO:0000313" key="2">
    <source>
        <dbReference type="Proteomes" id="UP000789739"/>
    </source>
</evidence>
<accession>A0A9N9E8U3</accession>
<feature type="non-terminal residue" evidence="1">
    <location>
        <position position="97"/>
    </location>
</feature>
<name>A0A9N9E8U3_9GLOM</name>
<dbReference type="Proteomes" id="UP000789739">
    <property type="component" value="Unassembled WGS sequence"/>
</dbReference>
<proteinExistence type="predicted"/>
<keyword evidence="2" id="KW-1185">Reference proteome</keyword>
<organism evidence="1 2">
    <name type="scientific">Paraglomus brasilianum</name>
    <dbReference type="NCBI Taxonomy" id="144538"/>
    <lineage>
        <taxon>Eukaryota</taxon>
        <taxon>Fungi</taxon>
        <taxon>Fungi incertae sedis</taxon>
        <taxon>Mucoromycota</taxon>
        <taxon>Glomeromycotina</taxon>
        <taxon>Glomeromycetes</taxon>
        <taxon>Paraglomerales</taxon>
        <taxon>Paraglomeraceae</taxon>
        <taxon>Paraglomus</taxon>
    </lineage>
</organism>
<dbReference type="EMBL" id="CAJVPI010004111">
    <property type="protein sequence ID" value="CAG8665250.1"/>
    <property type="molecule type" value="Genomic_DNA"/>
</dbReference>
<protein>
    <submittedName>
        <fullName evidence="1">9186_t:CDS:1</fullName>
    </submittedName>
</protein>
<dbReference type="AlphaFoldDB" id="A0A9N9E8U3"/>
<comment type="caution">
    <text evidence="1">The sequence shown here is derived from an EMBL/GenBank/DDBJ whole genome shotgun (WGS) entry which is preliminary data.</text>
</comment>
<evidence type="ECO:0000313" key="1">
    <source>
        <dbReference type="EMBL" id="CAG8665250.1"/>
    </source>
</evidence>